<evidence type="ECO:0000256" key="1">
    <source>
        <dbReference type="ARBA" id="ARBA00004127"/>
    </source>
</evidence>
<accession>A0A367J956</accession>
<evidence type="ECO:0000313" key="8">
    <source>
        <dbReference type="EMBL" id="RCH86425.1"/>
    </source>
</evidence>
<proteinExistence type="predicted"/>
<dbReference type="Proteomes" id="UP000253551">
    <property type="component" value="Unassembled WGS sequence"/>
</dbReference>
<protein>
    <submittedName>
        <fullName evidence="8">Peroxisome-protein</fullName>
    </submittedName>
</protein>
<dbReference type="OrthoDB" id="5586090at2759"/>
<feature type="transmembrane region" description="Helical" evidence="6">
    <location>
        <begin position="236"/>
        <end position="255"/>
    </location>
</feature>
<sequence length="445" mass="51937">MGTKHPSFSSPYMVDSIDQIPTPILKLLVSLGPFIHYASQLVQIVMWKSSQPRLSILIVLAWISLCLWTWQILGLGLPLLILYKLAQDWLTVRTNRARREKLERTRQEQRKQREKRLKEQEEEEGRVEEEKELISRKIRQSGDVSLDDTLENLVCINHFLDHLSKQTSYWMGILNEANPLSVLSVLMYVAPVWMALNWWFGANVVLAVAGSLALISPSPWFRIIVDVMLRNVVLRNILVAVWAYGVAVVTTVFRFDLKFKERVRTFVSRAMSTKSKAAKFVVTASKEKTNDNKGSRSEMIFQFEVFENQRWWLGVHWTTNMMPNERVPWTDNQLKPIANKENFQLPEGSTKTGYRADKKETIQVITEKTWSWADGDWWVDMTGELQGKIDQNGWEYGNNAWKQLSGVPGLQTFTRRRRWCRRARLVEQEVEEHVVNENEIKRKKD</sequence>
<keyword evidence="4 6" id="KW-0472">Membrane</keyword>
<dbReference type="InterPro" id="IPR010482">
    <property type="entry name" value="TECPR1-like_DysF"/>
</dbReference>
<reference evidence="8 9" key="1">
    <citation type="journal article" date="2018" name="G3 (Bethesda)">
        <title>Phylogenetic and Phylogenomic Definition of Rhizopus Species.</title>
        <authorList>
            <person name="Gryganskyi A.P."/>
            <person name="Golan J."/>
            <person name="Dolatabadi S."/>
            <person name="Mondo S."/>
            <person name="Robb S."/>
            <person name="Idnurm A."/>
            <person name="Muszewska A."/>
            <person name="Steczkiewicz K."/>
            <person name="Masonjones S."/>
            <person name="Liao H.L."/>
            <person name="Gajdeczka M.T."/>
            <person name="Anike F."/>
            <person name="Vuek A."/>
            <person name="Anishchenko I.M."/>
            <person name="Voigt K."/>
            <person name="de Hoog G.S."/>
            <person name="Smith M.E."/>
            <person name="Heitman J."/>
            <person name="Vilgalys R."/>
            <person name="Stajich J.E."/>
        </authorList>
    </citation>
    <scope>NUCLEOTIDE SEQUENCE [LARGE SCALE GENOMIC DNA]</scope>
    <source>
        <strain evidence="8 9">LSU 92-RS-03</strain>
    </source>
</reference>
<evidence type="ECO:0000256" key="6">
    <source>
        <dbReference type="SAM" id="Phobius"/>
    </source>
</evidence>
<keyword evidence="3 6" id="KW-1133">Transmembrane helix</keyword>
<keyword evidence="2 6" id="KW-0812">Transmembrane</keyword>
<organism evidence="8 9">
    <name type="scientific">Rhizopus stolonifer</name>
    <name type="common">Rhizopus nigricans</name>
    <dbReference type="NCBI Taxonomy" id="4846"/>
    <lineage>
        <taxon>Eukaryota</taxon>
        <taxon>Fungi</taxon>
        <taxon>Fungi incertae sedis</taxon>
        <taxon>Mucoromycota</taxon>
        <taxon>Mucoromycotina</taxon>
        <taxon>Mucoromycetes</taxon>
        <taxon>Mucorales</taxon>
        <taxon>Mucorineae</taxon>
        <taxon>Rhizopodaceae</taxon>
        <taxon>Rhizopus</taxon>
    </lineage>
</organism>
<dbReference type="SMART" id="SM00694">
    <property type="entry name" value="DysFC"/>
    <property type="match status" value="1"/>
</dbReference>
<feature type="transmembrane region" description="Helical" evidence="6">
    <location>
        <begin position="196"/>
        <end position="216"/>
    </location>
</feature>
<feature type="transmembrane region" description="Helical" evidence="6">
    <location>
        <begin position="20"/>
        <end position="42"/>
    </location>
</feature>
<feature type="compositionally biased region" description="Basic and acidic residues" evidence="5">
    <location>
        <begin position="101"/>
        <end position="119"/>
    </location>
</feature>
<dbReference type="InterPro" id="IPR052646">
    <property type="entry name" value="Peroxisomal_PEX28-32"/>
</dbReference>
<dbReference type="InterPro" id="IPR006614">
    <property type="entry name" value="Peroxin/Ferlin"/>
</dbReference>
<comment type="subcellular location">
    <subcellularLocation>
        <location evidence="1">Endomembrane system</location>
        <topology evidence="1">Multi-pass membrane protein</topology>
    </subcellularLocation>
</comment>
<dbReference type="GO" id="GO:0012505">
    <property type="term" value="C:endomembrane system"/>
    <property type="evidence" value="ECO:0007669"/>
    <property type="project" value="UniProtKB-SubCell"/>
</dbReference>
<feature type="region of interest" description="Disordered" evidence="5">
    <location>
        <begin position="101"/>
        <end position="122"/>
    </location>
</feature>
<evidence type="ECO:0000256" key="2">
    <source>
        <dbReference type="ARBA" id="ARBA00022692"/>
    </source>
</evidence>
<comment type="caution">
    <text evidence="8">The sequence shown here is derived from an EMBL/GenBank/DDBJ whole genome shotgun (WGS) entry which is preliminary data.</text>
</comment>
<dbReference type="EMBL" id="PJQM01003937">
    <property type="protein sequence ID" value="RCH86425.1"/>
    <property type="molecule type" value="Genomic_DNA"/>
</dbReference>
<feature type="transmembrane region" description="Helical" evidence="6">
    <location>
        <begin position="169"/>
        <end position="189"/>
    </location>
</feature>
<keyword evidence="9" id="KW-1185">Reference proteome</keyword>
<evidence type="ECO:0000313" key="9">
    <source>
        <dbReference type="Proteomes" id="UP000253551"/>
    </source>
</evidence>
<feature type="transmembrane region" description="Helical" evidence="6">
    <location>
        <begin position="54"/>
        <end position="83"/>
    </location>
</feature>
<evidence type="ECO:0000256" key="5">
    <source>
        <dbReference type="SAM" id="MobiDB-lite"/>
    </source>
</evidence>
<name>A0A367J956_RHIST</name>
<dbReference type="PANTHER" id="PTHR31679">
    <property type="entry name" value="PEROXISOMAL MEMBRANE PROTEIN PEX30-RELATED"/>
    <property type="match status" value="1"/>
</dbReference>
<evidence type="ECO:0000256" key="3">
    <source>
        <dbReference type="ARBA" id="ARBA00022989"/>
    </source>
</evidence>
<feature type="domain" description="Peroxin/Ferlin" evidence="7">
    <location>
        <begin position="393"/>
        <end position="426"/>
    </location>
</feature>
<gene>
    <name evidence="8" type="primary">PEX30_1</name>
    <name evidence="8" type="ORF">CU098_002726</name>
</gene>
<evidence type="ECO:0000259" key="7">
    <source>
        <dbReference type="SMART" id="SM00694"/>
    </source>
</evidence>
<dbReference type="STRING" id="4846.A0A367J956"/>
<dbReference type="AlphaFoldDB" id="A0A367J956"/>
<evidence type="ECO:0000256" key="4">
    <source>
        <dbReference type="ARBA" id="ARBA00023136"/>
    </source>
</evidence>
<dbReference type="Pfam" id="PF06398">
    <property type="entry name" value="Pex24p"/>
    <property type="match status" value="1"/>
</dbReference>
<dbReference type="PANTHER" id="PTHR31679:SF2">
    <property type="entry name" value="PEROXISOMAL MEMBRANE PROTEIN PEX30-RELATED"/>
    <property type="match status" value="1"/>
</dbReference>
<dbReference type="GO" id="GO:0005778">
    <property type="term" value="C:peroxisomal membrane"/>
    <property type="evidence" value="ECO:0007669"/>
    <property type="project" value="TreeGrafter"/>
</dbReference>
<dbReference type="GO" id="GO:0007031">
    <property type="term" value="P:peroxisome organization"/>
    <property type="evidence" value="ECO:0007669"/>
    <property type="project" value="UniProtKB-ARBA"/>
</dbReference>